<dbReference type="Proteomes" id="UP000323166">
    <property type="component" value="Unassembled WGS sequence"/>
</dbReference>
<feature type="domain" description="SipL SPOCS" evidence="1">
    <location>
        <begin position="93"/>
        <end position="153"/>
    </location>
</feature>
<evidence type="ECO:0000313" key="2">
    <source>
        <dbReference type="EMBL" id="TYO96992.1"/>
    </source>
</evidence>
<gene>
    <name evidence="2" type="ORF">LX24_00802</name>
</gene>
<comment type="caution">
    <text evidence="2">The sequence shown here is derived from an EMBL/GenBank/DDBJ whole genome shotgun (WGS) entry which is preliminary data.</text>
</comment>
<dbReference type="RefSeq" id="WP_166510846.1">
    <property type="nucleotide sequence ID" value="NZ_VNHM01000003.1"/>
</dbReference>
<proteinExistence type="predicted"/>
<evidence type="ECO:0000313" key="3">
    <source>
        <dbReference type="Proteomes" id="UP000323166"/>
    </source>
</evidence>
<keyword evidence="3" id="KW-1185">Reference proteome</keyword>
<dbReference type="InterPro" id="IPR024300">
    <property type="entry name" value="SipL_SPOCS_dom"/>
</dbReference>
<accession>A0A5S4ZVQ1</accession>
<dbReference type="Pfam" id="PF12673">
    <property type="entry name" value="SipL"/>
    <property type="match status" value="1"/>
</dbReference>
<dbReference type="AlphaFoldDB" id="A0A5S4ZVQ1"/>
<sequence length="372" mass="42303">MPIQYFYSEPDNVLCVKIKVPVVLAEEEVQVIVDNIATLPELAQKIDHIDARLDDFEARPVFIHENGDRWISVIEEEGWDRFGWHWTHHRQPVVKKVLVSGTLHKQIFYVDKNDHVKHVGEDIPFADDVTLDVGQPVVNENDVFVQLHHKKIDMRWDLRRGSRLHQTGVMIFQIKVVEERQIFVQVCPQLDRKCVRGVNLLKDGSFEAWGTNTTPVFWGASNVLRYNNGALMGNIPNEAASLFQTVNRGGANNNNIVPTGEYRLCFDASEIPGFREVLGGTASFNLTAELLFYDMFGNLVTGETRTWNAGNIADESFTNLCLNAVAPEEAREALVRFTFEPNALNTSAVVIDNVKLECMRVQNRFFEQFTQG</sequence>
<name>A0A5S4ZVQ1_9FIRM</name>
<protein>
    <recommendedName>
        <fullName evidence="1">SipL SPOCS domain-containing protein</fullName>
    </recommendedName>
</protein>
<evidence type="ECO:0000259" key="1">
    <source>
        <dbReference type="Pfam" id="PF12673"/>
    </source>
</evidence>
<organism evidence="2 3">
    <name type="scientific">Desulfallas thermosapovorans DSM 6562</name>
    <dbReference type="NCBI Taxonomy" id="1121431"/>
    <lineage>
        <taxon>Bacteria</taxon>
        <taxon>Bacillati</taxon>
        <taxon>Bacillota</taxon>
        <taxon>Clostridia</taxon>
        <taxon>Eubacteriales</taxon>
        <taxon>Desulfallaceae</taxon>
        <taxon>Desulfallas</taxon>
    </lineage>
</organism>
<reference evidence="2 3" key="1">
    <citation type="submission" date="2019-07" db="EMBL/GenBank/DDBJ databases">
        <title>Genomic Encyclopedia of Type Strains, Phase I: the one thousand microbial genomes (KMG-I) project.</title>
        <authorList>
            <person name="Kyrpides N."/>
        </authorList>
    </citation>
    <scope>NUCLEOTIDE SEQUENCE [LARGE SCALE GENOMIC DNA]</scope>
    <source>
        <strain evidence="2 3">DSM 6562</strain>
    </source>
</reference>
<dbReference type="EMBL" id="VNHM01000003">
    <property type="protein sequence ID" value="TYO96992.1"/>
    <property type="molecule type" value="Genomic_DNA"/>
</dbReference>